<sequence length="289" mass="32493">MSQTKVLLSDDDGHGSPVTCSDKFTDDASVASTSCAVDEHGKLVRQHTEISELSDTDSYQPFLSSEGATGGVCACNCGEHHVEMDTTAELNEEQVVCQCEHCMEMQNHAAILQGYEEDELRLQLEGDCQCENCIQLRQFVQNDPSHHLNQTGECIHSVHSDLSLRNIPQQRYPHAHDNPHWSGIGISDDEIEIITEKDFCQDNVFYIDPSVARSLLSDFLLKENPSNVHIHVDTRTKRQRFIARAVMIISMTMFTVSALLVIVSLIMSDHIDELGKSKYMRNMNLKNNN</sequence>
<name>A0AA88YPV4_PINIB</name>
<proteinExistence type="predicted"/>
<feature type="region of interest" description="Disordered" evidence="1">
    <location>
        <begin position="1"/>
        <end position="21"/>
    </location>
</feature>
<keyword evidence="2" id="KW-0472">Membrane</keyword>
<accession>A0AA88YPV4</accession>
<gene>
    <name evidence="3" type="ORF">FSP39_004220</name>
</gene>
<comment type="caution">
    <text evidence="3">The sequence shown here is derived from an EMBL/GenBank/DDBJ whole genome shotgun (WGS) entry which is preliminary data.</text>
</comment>
<evidence type="ECO:0000313" key="3">
    <source>
        <dbReference type="EMBL" id="KAK3105722.1"/>
    </source>
</evidence>
<keyword evidence="4" id="KW-1185">Reference proteome</keyword>
<evidence type="ECO:0000256" key="1">
    <source>
        <dbReference type="SAM" id="MobiDB-lite"/>
    </source>
</evidence>
<organism evidence="3 4">
    <name type="scientific">Pinctada imbricata</name>
    <name type="common">Atlantic pearl-oyster</name>
    <name type="synonym">Pinctada martensii</name>
    <dbReference type="NCBI Taxonomy" id="66713"/>
    <lineage>
        <taxon>Eukaryota</taxon>
        <taxon>Metazoa</taxon>
        <taxon>Spiralia</taxon>
        <taxon>Lophotrochozoa</taxon>
        <taxon>Mollusca</taxon>
        <taxon>Bivalvia</taxon>
        <taxon>Autobranchia</taxon>
        <taxon>Pteriomorphia</taxon>
        <taxon>Pterioida</taxon>
        <taxon>Pterioidea</taxon>
        <taxon>Pteriidae</taxon>
        <taxon>Pinctada</taxon>
    </lineage>
</organism>
<protein>
    <submittedName>
        <fullName evidence="3">Uncharacterized protein</fullName>
    </submittedName>
</protein>
<evidence type="ECO:0000313" key="4">
    <source>
        <dbReference type="Proteomes" id="UP001186944"/>
    </source>
</evidence>
<dbReference type="EMBL" id="VSWD01000003">
    <property type="protein sequence ID" value="KAK3105722.1"/>
    <property type="molecule type" value="Genomic_DNA"/>
</dbReference>
<dbReference type="AlphaFoldDB" id="A0AA88YPV4"/>
<keyword evidence="2" id="KW-1133">Transmembrane helix</keyword>
<keyword evidence="2" id="KW-0812">Transmembrane</keyword>
<reference evidence="3" key="1">
    <citation type="submission" date="2019-08" db="EMBL/GenBank/DDBJ databases">
        <title>The improved chromosome-level genome for the pearl oyster Pinctada fucata martensii using PacBio sequencing and Hi-C.</title>
        <authorList>
            <person name="Zheng Z."/>
        </authorList>
    </citation>
    <scope>NUCLEOTIDE SEQUENCE</scope>
    <source>
        <strain evidence="3">ZZ-2019</strain>
        <tissue evidence="3">Adductor muscle</tissue>
    </source>
</reference>
<evidence type="ECO:0000256" key="2">
    <source>
        <dbReference type="SAM" id="Phobius"/>
    </source>
</evidence>
<feature type="transmembrane region" description="Helical" evidence="2">
    <location>
        <begin position="245"/>
        <end position="267"/>
    </location>
</feature>
<dbReference type="Proteomes" id="UP001186944">
    <property type="component" value="Unassembled WGS sequence"/>
</dbReference>